<evidence type="ECO:0000313" key="3">
    <source>
        <dbReference type="Proteomes" id="UP000319817"/>
    </source>
</evidence>
<protein>
    <submittedName>
        <fullName evidence="2">Alpha/beta hydrolase family protein</fullName>
    </submittedName>
</protein>
<keyword evidence="3" id="KW-1185">Reference proteome</keyword>
<reference evidence="2 3" key="1">
    <citation type="submission" date="2019-02" db="EMBL/GenBank/DDBJ databases">
        <title>Deep-cultivation of Planctomycetes and their phenomic and genomic characterization uncovers novel biology.</title>
        <authorList>
            <person name="Wiegand S."/>
            <person name="Jogler M."/>
            <person name="Boedeker C."/>
            <person name="Pinto D."/>
            <person name="Vollmers J."/>
            <person name="Rivas-Marin E."/>
            <person name="Kohn T."/>
            <person name="Peeters S.H."/>
            <person name="Heuer A."/>
            <person name="Rast P."/>
            <person name="Oberbeckmann S."/>
            <person name="Bunk B."/>
            <person name="Jeske O."/>
            <person name="Meyerdierks A."/>
            <person name="Storesund J.E."/>
            <person name="Kallscheuer N."/>
            <person name="Luecker S."/>
            <person name="Lage O.M."/>
            <person name="Pohl T."/>
            <person name="Merkel B.J."/>
            <person name="Hornburger P."/>
            <person name="Mueller R.-W."/>
            <person name="Bruemmer F."/>
            <person name="Labrenz M."/>
            <person name="Spormann A.M."/>
            <person name="Op den Camp H."/>
            <person name="Overmann J."/>
            <person name="Amann R."/>
            <person name="Jetten M.S.M."/>
            <person name="Mascher T."/>
            <person name="Medema M.H."/>
            <person name="Devos D.P."/>
            <person name="Kaster A.-K."/>
            <person name="Ovreas L."/>
            <person name="Rohde M."/>
            <person name="Galperin M.Y."/>
            <person name="Jogler C."/>
        </authorList>
    </citation>
    <scope>NUCLEOTIDE SEQUENCE [LARGE SCALE GENOMIC DNA]</scope>
    <source>
        <strain evidence="2 3">K23_9</strain>
    </source>
</reference>
<dbReference type="PROSITE" id="PS51257">
    <property type="entry name" value="PROKAR_LIPOPROTEIN"/>
    <property type="match status" value="1"/>
</dbReference>
<dbReference type="Gene3D" id="3.40.50.1820">
    <property type="entry name" value="alpha/beta hydrolase"/>
    <property type="match status" value="1"/>
</dbReference>
<dbReference type="AlphaFoldDB" id="A0A517NZG2"/>
<accession>A0A517NZG2</accession>
<feature type="region of interest" description="Disordered" evidence="1">
    <location>
        <begin position="347"/>
        <end position="439"/>
    </location>
</feature>
<keyword evidence="2" id="KW-0378">Hydrolase</keyword>
<dbReference type="GO" id="GO:0016787">
    <property type="term" value="F:hydrolase activity"/>
    <property type="evidence" value="ECO:0007669"/>
    <property type="project" value="UniProtKB-KW"/>
</dbReference>
<dbReference type="EMBL" id="CP036526">
    <property type="protein sequence ID" value="QDT12519.1"/>
    <property type="molecule type" value="Genomic_DNA"/>
</dbReference>
<evidence type="ECO:0000256" key="1">
    <source>
        <dbReference type="SAM" id="MobiDB-lite"/>
    </source>
</evidence>
<feature type="compositionally biased region" description="Polar residues" evidence="1">
    <location>
        <begin position="430"/>
        <end position="439"/>
    </location>
</feature>
<organism evidence="2 3">
    <name type="scientific">Stieleria marina</name>
    <dbReference type="NCBI Taxonomy" id="1930275"/>
    <lineage>
        <taxon>Bacteria</taxon>
        <taxon>Pseudomonadati</taxon>
        <taxon>Planctomycetota</taxon>
        <taxon>Planctomycetia</taxon>
        <taxon>Pirellulales</taxon>
        <taxon>Pirellulaceae</taxon>
        <taxon>Stieleria</taxon>
    </lineage>
</organism>
<dbReference type="OrthoDB" id="290408at2"/>
<evidence type="ECO:0000313" key="2">
    <source>
        <dbReference type="EMBL" id="QDT12519.1"/>
    </source>
</evidence>
<name>A0A517NZG2_9BACT</name>
<dbReference type="RefSeq" id="WP_145420407.1">
    <property type="nucleotide sequence ID" value="NZ_CP036526.1"/>
</dbReference>
<feature type="compositionally biased region" description="Low complexity" evidence="1">
    <location>
        <begin position="375"/>
        <end position="403"/>
    </location>
</feature>
<gene>
    <name evidence="2" type="ORF">K239x_45290</name>
</gene>
<dbReference type="InterPro" id="IPR029058">
    <property type="entry name" value="AB_hydrolase_fold"/>
</dbReference>
<proteinExistence type="predicted"/>
<sequence length="439" mass="46916">MSRCLNQLPSSGRHPLFCLAALFTTLLFTTLFAGCGLKLPEIKPTEYKPFDLAELPAIELPARPAGQRITQYATEYITDLGIADDQPGHDSEVRVVLPSPMPAGKVPTLIVNGSGAYLFSGMVLSDEDIEPMLPYVQSGFAIVAYETDGCQPSFEREPTPSDIAQMTRQYVASKAGLINAKRALEFALDRFPEIDADQLYTIGHSSGGKQALLLAAHDERIRGSVAFAPACEMEFGSHMTVARIRGADAGTLAHEVNRSMPIVHAKVTDVPMLLLYTPTDQITRPREVLGYAKAVGKKAVAVPVKCSGHGSVPEAGFKLAVAWLRAQAKANAGTSVEPTLVSLAGEDALPEQSSESSDAEQDGFEPMSAEQPGFEKAAAEPAVADLVAEPETVTTVRRTATPVPDTAPETTKPLAVPFRADRDAKRNPAGVQQNPYFSG</sequence>
<dbReference type="SUPFAM" id="SSF53474">
    <property type="entry name" value="alpha/beta-Hydrolases"/>
    <property type="match status" value="1"/>
</dbReference>
<dbReference type="Proteomes" id="UP000319817">
    <property type="component" value="Chromosome"/>
</dbReference>